<sequence>GEIHGIGFDMNNDHNNPQNFFQLSGTQNWGQKNYKNYTTGHGWKAYTINVGDYFTGNFNYLTLVNDHDVANPTANSQFRHLKIYQADNIIKGTNGDDTLIGTNGKDILLGRGRNDVFVYENLTNSLLNKFDVITDFNANQDSFAVSNAATEFNNVGSPATFDTAAISAILTNLSAHAVVQFTFGSRTFVAINDGVAGFNANTDAVMEVTGLTGTLTTANFTV</sequence>
<organism evidence="5 6">
    <name type="scientific">Chrysosporum bergii ANA360D</name>
    <dbReference type="NCBI Taxonomy" id="617107"/>
    <lineage>
        <taxon>Bacteria</taxon>
        <taxon>Bacillati</taxon>
        <taxon>Cyanobacteriota</taxon>
        <taxon>Cyanophyceae</taxon>
        <taxon>Nostocales</taxon>
        <taxon>Nodulariaceae</taxon>
        <taxon>Chrysosporum</taxon>
    </lineage>
</organism>
<comment type="caution">
    <text evidence="5">The sequence shown here is derived from an EMBL/GenBank/DDBJ whole genome shotgun (WGS) entry which is preliminary data.</text>
</comment>
<gene>
    <name evidence="5" type="ORF">NWP17_12015</name>
</gene>
<keyword evidence="6" id="KW-1185">Reference proteome</keyword>
<dbReference type="Proteomes" id="UP001159387">
    <property type="component" value="Unassembled WGS sequence"/>
</dbReference>
<proteinExistence type="predicted"/>
<dbReference type="GO" id="GO:0005615">
    <property type="term" value="C:extracellular space"/>
    <property type="evidence" value="ECO:0007669"/>
    <property type="project" value="InterPro"/>
</dbReference>
<keyword evidence="2" id="KW-0964">Secreted</keyword>
<accession>A0AA43KCJ5</accession>
<dbReference type="EMBL" id="JANQDH010000079">
    <property type="protein sequence ID" value="MDH6061155.1"/>
    <property type="molecule type" value="Genomic_DNA"/>
</dbReference>
<evidence type="ECO:0000256" key="3">
    <source>
        <dbReference type="ARBA" id="ARBA00022737"/>
    </source>
</evidence>
<dbReference type="Pfam" id="PF08548">
    <property type="entry name" value="Peptidase_M10_C"/>
    <property type="match status" value="1"/>
</dbReference>
<dbReference type="RefSeq" id="WP_280655141.1">
    <property type="nucleotide sequence ID" value="NZ_JANQDH010000079.1"/>
</dbReference>
<keyword evidence="3" id="KW-0677">Repeat</keyword>
<dbReference type="AlphaFoldDB" id="A0AA43KCJ5"/>
<evidence type="ECO:0000313" key="6">
    <source>
        <dbReference type="Proteomes" id="UP001159387"/>
    </source>
</evidence>
<reference evidence="5 6" key="1">
    <citation type="journal article" date="2023" name="J. Phycol.">
        <title>Chrysosporum ovalisporum is synonymous with the true-branching cyanobacterium Umezakia natans (Nostocales/Aphanizomenonaceae).</title>
        <authorList>
            <person name="McGregor G.B."/>
            <person name="Sendall B.C."/>
            <person name="Niiyama Y."/>
            <person name="Tuji A."/>
            <person name="Willis A."/>
        </authorList>
    </citation>
    <scope>NUCLEOTIDE SEQUENCE [LARGE SCALE GENOMIC DNA]</scope>
    <source>
        <strain evidence="5 6">ANA360D</strain>
    </source>
</reference>
<dbReference type="GO" id="GO:0005509">
    <property type="term" value="F:calcium ion binding"/>
    <property type="evidence" value="ECO:0007669"/>
    <property type="project" value="InterPro"/>
</dbReference>
<dbReference type="Gene3D" id="2.150.10.10">
    <property type="entry name" value="Serralysin-like metalloprotease, C-terminal"/>
    <property type="match status" value="1"/>
</dbReference>
<comment type="subcellular location">
    <subcellularLocation>
        <location evidence="1">Secreted</location>
    </subcellularLocation>
</comment>
<dbReference type="InterPro" id="IPR048165">
    <property type="entry name" value="Bluetail_dom"/>
</dbReference>
<dbReference type="NCBIfam" id="NF041519">
    <property type="entry name" value="bluetail"/>
    <property type="match status" value="1"/>
</dbReference>
<dbReference type="InterPro" id="IPR013858">
    <property type="entry name" value="Peptidase_M10B_C"/>
</dbReference>
<evidence type="ECO:0000259" key="4">
    <source>
        <dbReference type="Pfam" id="PF08548"/>
    </source>
</evidence>
<feature type="non-terminal residue" evidence="5">
    <location>
        <position position="1"/>
    </location>
</feature>
<name>A0AA43KCJ5_9CYAN</name>
<evidence type="ECO:0000256" key="1">
    <source>
        <dbReference type="ARBA" id="ARBA00004613"/>
    </source>
</evidence>
<protein>
    <recommendedName>
        <fullName evidence="4">Peptidase M10 serralysin C-terminal domain-containing protein</fullName>
    </recommendedName>
</protein>
<dbReference type="SUPFAM" id="SSF51120">
    <property type="entry name" value="beta-Roll"/>
    <property type="match status" value="1"/>
</dbReference>
<evidence type="ECO:0000256" key="2">
    <source>
        <dbReference type="ARBA" id="ARBA00022525"/>
    </source>
</evidence>
<feature type="domain" description="Peptidase M10 serralysin C-terminal" evidence="4">
    <location>
        <begin position="99"/>
        <end position="171"/>
    </location>
</feature>
<dbReference type="InterPro" id="IPR011049">
    <property type="entry name" value="Serralysin-like_metalloprot_C"/>
</dbReference>
<evidence type="ECO:0000313" key="5">
    <source>
        <dbReference type="EMBL" id="MDH6061155.1"/>
    </source>
</evidence>